<comment type="caution">
    <text evidence="1">The sequence shown here is derived from an EMBL/GenBank/DDBJ whole genome shotgun (WGS) entry which is preliminary data.</text>
</comment>
<sequence length="53" mass="6007">MIAEVRLQRARDFLKAPTFKVAVESKAVDFHIEGFDKCQAQLEKLGGFAEGFY</sequence>
<reference evidence="1" key="1">
    <citation type="submission" date="2020-06" db="EMBL/GenBank/DDBJ databases">
        <authorList>
            <person name="Li T."/>
            <person name="Hu X."/>
            <person name="Zhang T."/>
            <person name="Song X."/>
            <person name="Zhang H."/>
            <person name="Dai N."/>
            <person name="Sheng W."/>
            <person name="Hou X."/>
            <person name="Wei L."/>
        </authorList>
    </citation>
    <scope>NUCLEOTIDE SEQUENCE</scope>
    <source>
        <strain evidence="1">G02</strain>
        <tissue evidence="1">Leaf</tissue>
    </source>
</reference>
<proteinExistence type="predicted"/>
<evidence type="ECO:0000313" key="1">
    <source>
        <dbReference type="EMBL" id="KAL0378684.1"/>
    </source>
</evidence>
<dbReference type="EMBL" id="JACGWJ010000013">
    <property type="protein sequence ID" value="KAL0378684.1"/>
    <property type="molecule type" value="Genomic_DNA"/>
</dbReference>
<organism evidence="1">
    <name type="scientific">Sesamum radiatum</name>
    <name type="common">Black benniseed</name>
    <dbReference type="NCBI Taxonomy" id="300843"/>
    <lineage>
        <taxon>Eukaryota</taxon>
        <taxon>Viridiplantae</taxon>
        <taxon>Streptophyta</taxon>
        <taxon>Embryophyta</taxon>
        <taxon>Tracheophyta</taxon>
        <taxon>Spermatophyta</taxon>
        <taxon>Magnoliopsida</taxon>
        <taxon>eudicotyledons</taxon>
        <taxon>Gunneridae</taxon>
        <taxon>Pentapetalae</taxon>
        <taxon>asterids</taxon>
        <taxon>lamiids</taxon>
        <taxon>Lamiales</taxon>
        <taxon>Pedaliaceae</taxon>
        <taxon>Sesamum</taxon>
    </lineage>
</organism>
<protein>
    <submittedName>
        <fullName evidence="1">Uncharacterized protein</fullName>
    </submittedName>
</protein>
<reference evidence="1" key="2">
    <citation type="journal article" date="2024" name="Plant">
        <title>Genomic evolution and insights into agronomic trait innovations of Sesamum species.</title>
        <authorList>
            <person name="Miao H."/>
            <person name="Wang L."/>
            <person name="Qu L."/>
            <person name="Liu H."/>
            <person name="Sun Y."/>
            <person name="Le M."/>
            <person name="Wang Q."/>
            <person name="Wei S."/>
            <person name="Zheng Y."/>
            <person name="Lin W."/>
            <person name="Duan Y."/>
            <person name="Cao H."/>
            <person name="Xiong S."/>
            <person name="Wang X."/>
            <person name="Wei L."/>
            <person name="Li C."/>
            <person name="Ma Q."/>
            <person name="Ju M."/>
            <person name="Zhao R."/>
            <person name="Li G."/>
            <person name="Mu C."/>
            <person name="Tian Q."/>
            <person name="Mei H."/>
            <person name="Zhang T."/>
            <person name="Gao T."/>
            <person name="Zhang H."/>
        </authorList>
    </citation>
    <scope>NUCLEOTIDE SEQUENCE</scope>
    <source>
        <strain evidence="1">G02</strain>
    </source>
</reference>
<name>A0AAW2RFA7_SESRA</name>
<gene>
    <name evidence="1" type="ORF">Sradi_3173900</name>
</gene>
<accession>A0AAW2RFA7</accession>
<dbReference type="AlphaFoldDB" id="A0AAW2RFA7"/>